<sequence>MTLPPCAVLLVYILAFPLLAFLPVPAAMAAAWEVVMSGNRTLAPHIALPLAVAAAGTIAGLPMLWLGIFATRRPAIAAAPVSATVAALFGMAVLPSFPALVPDISALELLVGLAAIYLALALIPYAFGIHRLWLAHCSRLAPAAKAS</sequence>
<feature type="transmembrane region" description="Helical" evidence="1">
    <location>
        <begin position="45"/>
        <end position="68"/>
    </location>
</feature>
<keyword evidence="3" id="KW-1185">Reference proteome</keyword>
<reference evidence="2 3" key="1">
    <citation type="submission" date="2016-10" db="EMBL/GenBank/DDBJ databases">
        <authorList>
            <person name="de Groot N.N."/>
        </authorList>
    </citation>
    <scope>NUCLEOTIDE SEQUENCE [LARGE SCALE GENOMIC DNA]</scope>
    <source>
        <strain evidence="2 3">DSM 19073</strain>
    </source>
</reference>
<keyword evidence="1" id="KW-1133">Transmembrane helix</keyword>
<evidence type="ECO:0000256" key="1">
    <source>
        <dbReference type="SAM" id="Phobius"/>
    </source>
</evidence>
<dbReference type="AlphaFoldDB" id="A0A1I3I8M4"/>
<dbReference type="Proteomes" id="UP000199110">
    <property type="component" value="Unassembled WGS sequence"/>
</dbReference>
<proteinExistence type="predicted"/>
<dbReference type="RefSeq" id="WP_092777422.1">
    <property type="nucleotide sequence ID" value="NZ_FORA01000001.1"/>
</dbReference>
<dbReference type="EMBL" id="FORA01000001">
    <property type="protein sequence ID" value="SFI44286.1"/>
    <property type="molecule type" value="Genomic_DNA"/>
</dbReference>
<keyword evidence="1" id="KW-0472">Membrane</keyword>
<gene>
    <name evidence="2" type="ORF">SAMN04488095_0859</name>
</gene>
<evidence type="ECO:0000313" key="2">
    <source>
        <dbReference type="EMBL" id="SFI44286.1"/>
    </source>
</evidence>
<organism evidence="2 3">
    <name type="scientific">Jannaschia pohangensis</name>
    <dbReference type="NCBI Taxonomy" id="390807"/>
    <lineage>
        <taxon>Bacteria</taxon>
        <taxon>Pseudomonadati</taxon>
        <taxon>Pseudomonadota</taxon>
        <taxon>Alphaproteobacteria</taxon>
        <taxon>Rhodobacterales</taxon>
        <taxon>Roseobacteraceae</taxon>
        <taxon>Jannaschia</taxon>
    </lineage>
</organism>
<keyword evidence="1" id="KW-0812">Transmembrane</keyword>
<accession>A0A1I3I8M4</accession>
<protein>
    <submittedName>
        <fullName evidence="2">Uncharacterized protein</fullName>
    </submittedName>
</protein>
<dbReference type="STRING" id="390807.SAMN04488095_0859"/>
<evidence type="ECO:0000313" key="3">
    <source>
        <dbReference type="Proteomes" id="UP000199110"/>
    </source>
</evidence>
<name>A0A1I3I8M4_9RHOB</name>
<feature type="transmembrane region" description="Helical" evidence="1">
    <location>
        <begin position="109"/>
        <end position="129"/>
    </location>
</feature>
<feature type="transmembrane region" description="Helical" evidence="1">
    <location>
        <begin position="75"/>
        <end position="97"/>
    </location>
</feature>